<dbReference type="EMBL" id="PNQX01000002">
    <property type="protein sequence ID" value="PMQ19376.1"/>
    <property type="molecule type" value="Genomic_DNA"/>
</dbReference>
<dbReference type="GO" id="GO:0005524">
    <property type="term" value="F:ATP binding"/>
    <property type="evidence" value="ECO:0007669"/>
    <property type="project" value="UniProtKB-KW"/>
</dbReference>
<organism evidence="1 2">
    <name type="scientific">Glutamicibacter arilaitensis</name>
    <dbReference type="NCBI Taxonomy" id="256701"/>
    <lineage>
        <taxon>Bacteria</taxon>
        <taxon>Bacillati</taxon>
        <taxon>Actinomycetota</taxon>
        <taxon>Actinomycetes</taxon>
        <taxon>Micrococcales</taxon>
        <taxon>Micrococcaceae</taxon>
        <taxon>Glutamicibacter</taxon>
    </lineage>
</organism>
<proteinExistence type="predicted"/>
<accession>A0A2N7RZQ7</accession>
<dbReference type="Proteomes" id="UP000235739">
    <property type="component" value="Unassembled WGS sequence"/>
</dbReference>
<dbReference type="AlphaFoldDB" id="A0A2N7RZQ7"/>
<dbReference type="Gene3D" id="3.40.50.300">
    <property type="entry name" value="P-loop containing nucleotide triphosphate hydrolases"/>
    <property type="match status" value="1"/>
</dbReference>
<evidence type="ECO:0000313" key="1">
    <source>
        <dbReference type="EMBL" id="PMQ19376.1"/>
    </source>
</evidence>
<keyword evidence="1" id="KW-0547">Nucleotide-binding</keyword>
<protein>
    <submittedName>
        <fullName evidence="1">ABC transporter ATP-binding protein</fullName>
    </submittedName>
</protein>
<dbReference type="RefSeq" id="WP_013347874.1">
    <property type="nucleotide sequence ID" value="NZ_JABUYH010000036.1"/>
</dbReference>
<dbReference type="InterPro" id="IPR027417">
    <property type="entry name" value="P-loop_NTPase"/>
</dbReference>
<dbReference type="OMA" id="VDTPRIN"/>
<dbReference type="SUPFAM" id="SSF52540">
    <property type="entry name" value="P-loop containing nucleoside triphosphate hydrolases"/>
    <property type="match status" value="1"/>
</dbReference>
<reference evidence="1 2" key="1">
    <citation type="journal article" date="2017" name="Elife">
        <title>Extensive horizontal gene transfer in cheese-associated bacteria.</title>
        <authorList>
            <person name="Bonham K.S."/>
            <person name="Wolfe B.E."/>
            <person name="Dutton R.J."/>
        </authorList>
    </citation>
    <scope>NUCLEOTIDE SEQUENCE [LARGE SCALE GENOMIC DNA]</scope>
    <source>
        <strain evidence="1 2">JB182</strain>
    </source>
</reference>
<evidence type="ECO:0000313" key="2">
    <source>
        <dbReference type="Proteomes" id="UP000235739"/>
    </source>
</evidence>
<dbReference type="GeneID" id="303184105"/>
<comment type="caution">
    <text evidence="1">The sequence shown here is derived from an EMBL/GenBank/DDBJ whole genome shotgun (WGS) entry which is preliminary data.</text>
</comment>
<gene>
    <name evidence="1" type="ORF">CIK84_11825</name>
</gene>
<name>A0A2N7RZQ7_9MICC</name>
<sequence>MLTADSITVKGRHDQLVAPTSVQLQRGELQLLVAEPQISRTALALVLSGRMEPSSGVVAWNADPKMRSLRRHSALVDSPGINEPESHLKVRDLVAEDLGLIPGPSWRKPGARKWMAQHGFGDIANCWIDAIDPGRLFELQLLLAAENPCLELLIVDSPDRHDLEDEHWLETLENFASSHREFAVLAIVSRPPRHWDQQTGQADAPEPAALQLSDPSTGFIQEELDLGLDPLAVNEDSPENHDIFLPADELADAVQCEAKE</sequence>
<keyword evidence="1" id="KW-0067">ATP-binding</keyword>